<organism evidence="2">
    <name type="scientific">Sesamum angustifolium</name>
    <dbReference type="NCBI Taxonomy" id="2727405"/>
    <lineage>
        <taxon>Eukaryota</taxon>
        <taxon>Viridiplantae</taxon>
        <taxon>Streptophyta</taxon>
        <taxon>Embryophyta</taxon>
        <taxon>Tracheophyta</taxon>
        <taxon>Spermatophyta</taxon>
        <taxon>Magnoliopsida</taxon>
        <taxon>eudicotyledons</taxon>
        <taxon>Gunneridae</taxon>
        <taxon>Pentapetalae</taxon>
        <taxon>asterids</taxon>
        <taxon>lamiids</taxon>
        <taxon>Lamiales</taxon>
        <taxon>Pedaliaceae</taxon>
        <taxon>Sesamum</taxon>
    </lineage>
</organism>
<dbReference type="SUPFAM" id="SSF56176">
    <property type="entry name" value="FAD-binding/transporter-associated domain-like"/>
    <property type="match status" value="1"/>
</dbReference>
<comment type="caution">
    <text evidence="2">The sequence shown here is derived from an EMBL/GenBank/DDBJ whole genome shotgun (WGS) entry which is preliminary data.</text>
</comment>
<dbReference type="Gene3D" id="3.30.465.10">
    <property type="match status" value="1"/>
</dbReference>
<dbReference type="PROSITE" id="PS51387">
    <property type="entry name" value="FAD_PCMH"/>
    <property type="match status" value="1"/>
</dbReference>
<dbReference type="AlphaFoldDB" id="A0AAW2M7S4"/>
<reference evidence="2" key="1">
    <citation type="submission" date="2020-06" db="EMBL/GenBank/DDBJ databases">
        <authorList>
            <person name="Li T."/>
            <person name="Hu X."/>
            <person name="Zhang T."/>
            <person name="Song X."/>
            <person name="Zhang H."/>
            <person name="Dai N."/>
            <person name="Sheng W."/>
            <person name="Hou X."/>
            <person name="Wei L."/>
        </authorList>
    </citation>
    <scope>NUCLEOTIDE SEQUENCE</scope>
    <source>
        <strain evidence="2">G01</strain>
        <tissue evidence="2">Leaf</tissue>
    </source>
</reference>
<feature type="domain" description="FAD-binding PCMH-type" evidence="1">
    <location>
        <begin position="1"/>
        <end position="120"/>
    </location>
</feature>
<evidence type="ECO:0000313" key="2">
    <source>
        <dbReference type="EMBL" id="KAL0326590.1"/>
    </source>
</evidence>
<dbReference type="InterPro" id="IPR006094">
    <property type="entry name" value="Oxid_FAD_bind_N"/>
</dbReference>
<accession>A0AAW2M7S4</accession>
<sequence>MRNFRSVSINTKDKTTWVEVGTTLGQLYHTIARYSKTLAFTAGVCPTVGVGGHISGGGYSMMSRKHSIAADHIIDAKVMNADGQIVDRRSMGEDLFWAIRGGGGTSFGIVLAFKLQLVSIPGTVTVFDVSRTLELLRMWKGVNIPERKLQEKAMVFFNFRVQ</sequence>
<reference evidence="2" key="2">
    <citation type="journal article" date="2024" name="Plant">
        <title>Genomic evolution and insights into agronomic trait innovations of Sesamum species.</title>
        <authorList>
            <person name="Miao H."/>
            <person name="Wang L."/>
            <person name="Qu L."/>
            <person name="Liu H."/>
            <person name="Sun Y."/>
            <person name="Le M."/>
            <person name="Wang Q."/>
            <person name="Wei S."/>
            <person name="Zheng Y."/>
            <person name="Lin W."/>
            <person name="Duan Y."/>
            <person name="Cao H."/>
            <person name="Xiong S."/>
            <person name="Wang X."/>
            <person name="Wei L."/>
            <person name="Li C."/>
            <person name="Ma Q."/>
            <person name="Ju M."/>
            <person name="Zhao R."/>
            <person name="Li G."/>
            <person name="Mu C."/>
            <person name="Tian Q."/>
            <person name="Mei H."/>
            <person name="Zhang T."/>
            <person name="Gao T."/>
            <person name="Zhang H."/>
        </authorList>
    </citation>
    <scope>NUCLEOTIDE SEQUENCE</scope>
    <source>
        <strain evidence="2">G01</strain>
    </source>
</reference>
<dbReference type="EMBL" id="JACGWK010000011">
    <property type="protein sequence ID" value="KAL0326590.1"/>
    <property type="molecule type" value="Genomic_DNA"/>
</dbReference>
<protein>
    <submittedName>
        <fullName evidence="2">Berberine bridge enzyme-like 18</fullName>
    </submittedName>
</protein>
<proteinExistence type="predicted"/>
<dbReference type="PANTHER" id="PTHR32448">
    <property type="entry name" value="OS08G0158400 PROTEIN"/>
    <property type="match status" value="1"/>
</dbReference>
<dbReference type="InterPro" id="IPR036318">
    <property type="entry name" value="FAD-bd_PCMH-like_sf"/>
</dbReference>
<gene>
    <name evidence="2" type="ORF">Sangu_1737000</name>
</gene>
<dbReference type="InterPro" id="IPR016166">
    <property type="entry name" value="FAD-bd_PCMH"/>
</dbReference>
<dbReference type="Pfam" id="PF01565">
    <property type="entry name" value="FAD_binding_4"/>
    <property type="match status" value="1"/>
</dbReference>
<dbReference type="GO" id="GO:0071949">
    <property type="term" value="F:FAD binding"/>
    <property type="evidence" value="ECO:0007669"/>
    <property type="project" value="InterPro"/>
</dbReference>
<evidence type="ECO:0000259" key="1">
    <source>
        <dbReference type="PROSITE" id="PS51387"/>
    </source>
</evidence>
<name>A0AAW2M7S4_9LAMI</name>
<dbReference type="InterPro" id="IPR016169">
    <property type="entry name" value="FAD-bd_PCMH_sub2"/>
</dbReference>